<feature type="transmembrane region" description="Helical" evidence="1">
    <location>
        <begin position="38"/>
        <end position="62"/>
    </location>
</feature>
<feature type="transmembrane region" description="Helical" evidence="1">
    <location>
        <begin position="68"/>
        <end position="87"/>
    </location>
</feature>
<comment type="caution">
    <text evidence="2">The sequence shown here is derived from an EMBL/GenBank/DDBJ whole genome shotgun (WGS) entry which is preliminary data.</text>
</comment>
<reference evidence="2 3" key="1">
    <citation type="submission" date="2020-08" db="EMBL/GenBank/DDBJ databases">
        <title>A Genomic Blueprint of the Chicken Gut Microbiome.</title>
        <authorList>
            <person name="Gilroy R."/>
            <person name="Ravi A."/>
            <person name="Getino M."/>
            <person name="Pursley I."/>
            <person name="Horton D.L."/>
            <person name="Alikhan N.-F."/>
            <person name="Baker D."/>
            <person name="Gharbi K."/>
            <person name="Hall N."/>
            <person name="Watson M."/>
            <person name="Adriaenssens E.M."/>
            <person name="Foster-Nyarko E."/>
            <person name="Jarju S."/>
            <person name="Secka A."/>
            <person name="Antonio M."/>
            <person name="Oren A."/>
            <person name="Chaudhuri R."/>
            <person name="La Ragione R.M."/>
            <person name="Hildebrand F."/>
            <person name="Pallen M.J."/>
        </authorList>
    </citation>
    <scope>NUCLEOTIDE SEQUENCE [LARGE SCALE GENOMIC DNA]</scope>
    <source>
        <strain evidence="2 3">Sa1BUA1</strain>
    </source>
</reference>
<feature type="transmembrane region" description="Helical" evidence="1">
    <location>
        <begin position="152"/>
        <end position="171"/>
    </location>
</feature>
<keyword evidence="1" id="KW-1133">Transmembrane helix</keyword>
<dbReference type="Proteomes" id="UP000661894">
    <property type="component" value="Unassembled WGS sequence"/>
</dbReference>
<proteinExistence type="predicted"/>
<dbReference type="InterPro" id="IPR009793">
    <property type="entry name" value="DUF1361"/>
</dbReference>
<evidence type="ECO:0000256" key="1">
    <source>
        <dbReference type="SAM" id="Phobius"/>
    </source>
</evidence>
<accession>A0ABR8Z606</accession>
<name>A0ABR8Z606_9MICO</name>
<evidence type="ECO:0000313" key="2">
    <source>
        <dbReference type="EMBL" id="MBD8063602.1"/>
    </source>
</evidence>
<keyword evidence="1" id="KW-0812">Transmembrane</keyword>
<organism evidence="2 3">
    <name type="scientific">Oceanitalea stevensii</name>
    <dbReference type="NCBI Taxonomy" id="2763072"/>
    <lineage>
        <taxon>Bacteria</taxon>
        <taxon>Bacillati</taxon>
        <taxon>Actinomycetota</taxon>
        <taxon>Actinomycetes</taxon>
        <taxon>Micrococcales</taxon>
        <taxon>Bogoriellaceae</taxon>
        <taxon>Georgenia</taxon>
    </lineage>
</organism>
<feature type="transmembrane region" description="Helical" evidence="1">
    <location>
        <begin position="108"/>
        <end position="132"/>
    </location>
</feature>
<gene>
    <name evidence="2" type="ORF">H9624_14870</name>
</gene>
<feature type="transmembrane region" description="Helical" evidence="1">
    <location>
        <begin position="6"/>
        <end position="26"/>
    </location>
</feature>
<dbReference type="RefSeq" id="WP_251840701.1">
    <property type="nucleotide sequence ID" value="NZ_JACSPO010000013.1"/>
</dbReference>
<feature type="transmembrane region" description="Helical" evidence="1">
    <location>
        <begin position="205"/>
        <end position="223"/>
    </location>
</feature>
<keyword evidence="3" id="KW-1185">Reference proteome</keyword>
<evidence type="ECO:0000313" key="3">
    <source>
        <dbReference type="Proteomes" id="UP000661894"/>
    </source>
</evidence>
<dbReference type="Pfam" id="PF07099">
    <property type="entry name" value="DUF1361"/>
    <property type="match status" value="1"/>
</dbReference>
<keyword evidence="1" id="KW-0472">Membrane</keyword>
<dbReference type="EMBL" id="JACSPO010000013">
    <property type="protein sequence ID" value="MBD8063602.1"/>
    <property type="molecule type" value="Genomic_DNA"/>
</dbReference>
<sequence length="231" mass="25185">MTSVVVLASGVLLLNLYALALVLLRGPAFHTRVYRPMVLNIGLSVAPALVLAATTGLLLVAVLLESTLAVWLVIISGGVAWLLLLPNSAYLITELNFSHRRPDEAVPLWYDIVLVLSLAVSGVMNTLLNVLLVQTMYLAIAYPNDSAPMTRIDSWVLVAAVLLLVTFGMYLGRYLRFNSWDVTHPGSFVRKLTDHFGNRASRREAAGFCATHTVLLAVLYLLVVGPEVALF</sequence>
<protein>
    <submittedName>
        <fullName evidence="2">DUF1361 domain-containing protein</fullName>
    </submittedName>
</protein>